<keyword evidence="4 11" id="KW-1134">Transmembrane beta strand</keyword>
<dbReference type="GO" id="GO:0015344">
    <property type="term" value="F:siderophore uptake transmembrane transporter activity"/>
    <property type="evidence" value="ECO:0007669"/>
    <property type="project" value="TreeGrafter"/>
</dbReference>
<dbReference type="PANTHER" id="PTHR30069:SF29">
    <property type="entry name" value="HEMOGLOBIN AND HEMOGLOBIN-HAPTOGLOBIN-BINDING PROTEIN 1-RELATED"/>
    <property type="match status" value="1"/>
</dbReference>
<evidence type="ECO:0000259" key="14">
    <source>
        <dbReference type="Pfam" id="PF00593"/>
    </source>
</evidence>
<evidence type="ECO:0000256" key="7">
    <source>
        <dbReference type="ARBA" id="ARBA00023077"/>
    </source>
</evidence>
<organism evidence="16 17">
    <name type="scientific">Methylomonas methanica (strain DSM 25384 / MC09)</name>
    <dbReference type="NCBI Taxonomy" id="857087"/>
    <lineage>
        <taxon>Bacteria</taxon>
        <taxon>Pseudomonadati</taxon>
        <taxon>Pseudomonadota</taxon>
        <taxon>Gammaproteobacteria</taxon>
        <taxon>Methylococcales</taxon>
        <taxon>Methylococcaceae</taxon>
        <taxon>Methylomonas</taxon>
    </lineage>
</organism>
<dbReference type="STRING" id="857087.Metme_2099"/>
<feature type="domain" description="TonB-dependent receptor-like beta-barrel" evidence="14">
    <location>
        <begin position="188"/>
        <end position="643"/>
    </location>
</feature>
<protein>
    <submittedName>
        <fullName evidence="16">TonB-dependent receptor plug</fullName>
    </submittedName>
</protein>
<dbReference type="GO" id="GO:0044718">
    <property type="term" value="P:siderophore transmembrane transport"/>
    <property type="evidence" value="ECO:0007669"/>
    <property type="project" value="TreeGrafter"/>
</dbReference>
<dbReference type="InterPro" id="IPR036942">
    <property type="entry name" value="Beta-barrel_TonB_sf"/>
</dbReference>
<dbReference type="SUPFAM" id="SSF56935">
    <property type="entry name" value="Porins"/>
    <property type="match status" value="1"/>
</dbReference>
<evidence type="ECO:0000256" key="3">
    <source>
        <dbReference type="ARBA" id="ARBA00022448"/>
    </source>
</evidence>
<dbReference type="GO" id="GO:0009279">
    <property type="term" value="C:cell outer membrane"/>
    <property type="evidence" value="ECO:0007669"/>
    <property type="project" value="UniProtKB-SubCell"/>
</dbReference>
<dbReference type="InterPro" id="IPR037066">
    <property type="entry name" value="Plug_dom_sf"/>
</dbReference>
<dbReference type="InterPro" id="IPR039426">
    <property type="entry name" value="TonB-dep_rcpt-like"/>
</dbReference>
<dbReference type="Gene3D" id="2.170.130.10">
    <property type="entry name" value="TonB-dependent receptor, plug domain"/>
    <property type="match status" value="1"/>
</dbReference>
<accession>G0A654</accession>
<reference evidence="16 17" key="1">
    <citation type="journal article" date="2011" name="J. Bacteriol.">
        <title>Complete Genome Sequence of the Aerobic Marine Methanotroph Methylomonas methanica MC09.</title>
        <authorList>
            <person name="Boden R."/>
            <person name="Cunliffe M."/>
            <person name="Scanlan J."/>
            <person name="Moussard H."/>
            <person name="Kits K.D."/>
            <person name="Klotz M.G."/>
            <person name="Jetten M.S."/>
            <person name="Vuilleumier S."/>
            <person name="Han J."/>
            <person name="Peters L."/>
            <person name="Mikhailova N."/>
            <person name="Teshima H."/>
            <person name="Tapia R."/>
            <person name="Kyrpides N."/>
            <person name="Ivanova N."/>
            <person name="Pagani I."/>
            <person name="Cheng J.F."/>
            <person name="Goodwin L."/>
            <person name="Han C."/>
            <person name="Hauser L."/>
            <person name="Land M.L."/>
            <person name="Lapidus A."/>
            <person name="Lucas S."/>
            <person name="Pitluck S."/>
            <person name="Woyke T."/>
            <person name="Stein L."/>
            <person name="Murrell J.C."/>
        </authorList>
    </citation>
    <scope>NUCLEOTIDE SEQUENCE [LARGE SCALE GENOMIC DNA]</scope>
    <source>
        <strain evidence="16 17">MC09</strain>
    </source>
</reference>
<keyword evidence="17" id="KW-1185">Reference proteome</keyword>
<dbReference type="PANTHER" id="PTHR30069">
    <property type="entry name" value="TONB-DEPENDENT OUTER MEMBRANE RECEPTOR"/>
    <property type="match status" value="1"/>
</dbReference>
<gene>
    <name evidence="16" type="ordered locus">Metme_2099</name>
</gene>
<keyword evidence="6 13" id="KW-0732">Signal</keyword>
<dbReference type="OrthoDB" id="9758929at2"/>
<dbReference type="Pfam" id="PF07715">
    <property type="entry name" value="Plug"/>
    <property type="match status" value="1"/>
</dbReference>
<keyword evidence="10 11" id="KW-0998">Cell outer membrane</keyword>
<name>G0A654_METMM</name>
<dbReference type="Gene3D" id="2.40.170.20">
    <property type="entry name" value="TonB-dependent receptor, beta-barrel domain"/>
    <property type="match status" value="1"/>
</dbReference>
<evidence type="ECO:0000256" key="11">
    <source>
        <dbReference type="PROSITE-ProRule" id="PRU01360"/>
    </source>
</evidence>
<dbReference type="KEGG" id="mmt:Metme_2099"/>
<evidence type="ECO:0000256" key="5">
    <source>
        <dbReference type="ARBA" id="ARBA00022692"/>
    </source>
</evidence>
<dbReference type="EMBL" id="CP002738">
    <property type="protein sequence ID" value="AEG00504.1"/>
    <property type="molecule type" value="Genomic_DNA"/>
</dbReference>
<sequence length="674" mass="75365">MNKIKSAINLCFFIPALNFVSLASADENRLATDLSVEDLLNVEVTSVAKKTQSLNDAAAAIFVISNEDIKRSGATNLPDVLRLAPGLDVARINSNQWAVSSRGFNGRFSNKMLVLIDGRNLYTRSFAGVYWENQDVMLEDVDRIEIIRGPGAALWGANAVNGVINVVTKHSSKTQGGLVTGGGGNKETGFGSLRYGTKLGENTTARAYVKGFERNANTLQTGGKGGDRWDKVQGGFRVDSQLSMQDTLTVQGDVYHATIGEAGYYAQPEAPYLFTLNTSNDNIGGNLLGRFQHTFSPTSDYSLQFYYDGYSHKQALYKDSRHTLDLQFQHRFALFDWHEIIWGASYNFGHDHIVNDYYHNGSPILGTIPSVNDQVGAGFIQDEMALIDNELWLTIGSRLEHNDYSGFEGQPFAKIMWAPHNNHRFWAGVSRAVRTPSRVEHGFSFPLVTIPPQTPPQNSPVATSVQLIPNPNFKSERVVAYEAGYRTSFFKSVSLDISGFYNSYNSLRGTSQGTPTFNGQFVQVPLSFNNNLNGHTYGMEVATVWQMLDWWRWDLNYSWLETRFDASLGTARTGVSPQQRASIRGSLSLEHDIDLDFWFRYVDKSYAVYSLGDRYINDYVTLDLRAAWRPLKSLELSVVGQNLLAASHMEYISEIETIPTFIDRSIYGKVSFDF</sequence>
<evidence type="ECO:0000256" key="13">
    <source>
        <dbReference type="SAM" id="SignalP"/>
    </source>
</evidence>
<feature type="signal peptide" evidence="13">
    <location>
        <begin position="1"/>
        <end position="25"/>
    </location>
</feature>
<keyword evidence="7 12" id="KW-0798">TonB box</keyword>
<evidence type="ECO:0000256" key="8">
    <source>
        <dbReference type="ARBA" id="ARBA00023136"/>
    </source>
</evidence>
<evidence type="ECO:0000256" key="4">
    <source>
        <dbReference type="ARBA" id="ARBA00022452"/>
    </source>
</evidence>
<dbReference type="PROSITE" id="PS52016">
    <property type="entry name" value="TONB_DEPENDENT_REC_3"/>
    <property type="match status" value="1"/>
</dbReference>
<evidence type="ECO:0000256" key="12">
    <source>
        <dbReference type="RuleBase" id="RU003357"/>
    </source>
</evidence>
<dbReference type="HOGENOM" id="CLU_008287_16_0_6"/>
<comment type="subcellular location">
    <subcellularLocation>
        <location evidence="1 11">Cell outer membrane</location>
        <topology evidence="1 11">Multi-pass membrane protein</topology>
    </subcellularLocation>
</comment>
<feature type="domain" description="TonB-dependent receptor plug" evidence="15">
    <location>
        <begin position="54"/>
        <end position="163"/>
    </location>
</feature>
<evidence type="ECO:0000256" key="1">
    <source>
        <dbReference type="ARBA" id="ARBA00004571"/>
    </source>
</evidence>
<evidence type="ECO:0000256" key="6">
    <source>
        <dbReference type="ARBA" id="ARBA00022729"/>
    </source>
</evidence>
<evidence type="ECO:0000313" key="16">
    <source>
        <dbReference type="EMBL" id="AEG00504.1"/>
    </source>
</evidence>
<dbReference type="RefSeq" id="WP_013818748.1">
    <property type="nucleotide sequence ID" value="NC_015572.1"/>
</dbReference>
<dbReference type="Pfam" id="PF00593">
    <property type="entry name" value="TonB_dep_Rec_b-barrel"/>
    <property type="match status" value="1"/>
</dbReference>
<dbReference type="Proteomes" id="UP000008888">
    <property type="component" value="Chromosome"/>
</dbReference>
<comment type="similarity">
    <text evidence="2">Belongs to the TonB-dependent receptor family. Hemoglobin/haptoglobin binding protein subfamily.</text>
</comment>
<evidence type="ECO:0000256" key="10">
    <source>
        <dbReference type="ARBA" id="ARBA00023237"/>
    </source>
</evidence>
<feature type="chain" id="PRO_5003396903" evidence="13">
    <location>
        <begin position="26"/>
        <end position="674"/>
    </location>
</feature>
<evidence type="ECO:0000256" key="2">
    <source>
        <dbReference type="ARBA" id="ARBA00008143"/>
    </source>
</evidence>
<proteinExistence type="inferred from homology"/>
<keyword evidence="3 11" id="KW-0813">Transport</keyword>
<keyword evidence="9 16" id="KW-0675">Receptor</keyword>
<dbReference type="eggNOG" id="COG4771">
    <property type="taxonomic scope" value="Bacteria"/>
</dbReference>
<reference key="2">
    <citation type="submission" date="2011-05" db="EMBL/GenBank/DDBJ databases">
        <title>Complete genome sequence of the aerobic marine methanotroph Methylomonas methanica MC09.</title>
        <authorList>
            <person name="Boden R."/>
            <person name="Cunliffe M."/>
            <person name="Scanlan J."/>
            <person name="Moussard H."/>
            <person name="Kits K.D."/>
            <person name="Klotz M."/>
            <person name="Jetten M."/>
            <person name="Vuilleumier S."/>
            <person name="Han J."/>
            <person name="Peters L."/>
            <person name="Mikhailova N."/>
            <person name="Teshima H."/>
            <person name="Tapia R."/>
            <person name="Kyrpides N."/>
            <person name="Ivanova N."/>
            <person name="Pagani I."/>
            <person name="Cheng J.-F."/>
            <person name="Goodwin L."/>
            <person name="Han C."/>
            <person name="Hauser L."/>
            <person name="Land M."/>
            <person name="Lapidus A."/>
            <person name="Lucas S."/>
            <person name="Pitluck S."/>
            <person name="Woyke T."/>
            <person name="Stein L.Y."/>
            <person name="Murrell C."/>
        </authorList>
    </citation>
    <scope>NUCLEOTIDE SEQUENCE</scope>
    <source>
        <strain>MC09</strain>
    </source>
</reference>
<dbReference type="InterPro" id="IPR000531">
    <property type="entry name" value="Beta-barrel_TonB"/>
</dbReference>
<keyword evidence="5 11" id="KW-0812">Transmembrane</keyword>
<keyword evidence="8 11" id="KW-0472">Membrane</keyword>
<evidence type="ECO:0000259" key="15">
    <source>
        <dbReference type="Pfam" id="PF07715"/>
    </source>
</evidence>
<dbReference type="AlphaFoldDB" id="G0A654"/>
<evidence type="ECO:0000313" key="17">
    <source>
        <dbReference type="Proteomes" id="UP000008888"/>
    </source>
</evidence>
<evidence type="ECO:0000256" key="9">
    <source>
        <dbReference type="ARBA" id="ARBA00023170"/>
    </source>
</evidence>
<dbReference type="InterPro" id="IPR012910">
    <property type="entry name" value="Plug_dom"/>
</dbReference>
<reference evidence="17" key="3">
    <citation type="submission" date="2011-05" db="EMBL/GenBank/DDBJ databases">
        <title>Complete sequence of Methylomonas methanica MC09.</title>
        <authorList>
            <consortium name="US DOE Joint Genome Institute"/>
            <person name="Lucas S."/>
            <person name="Han J."/>
            <person name="Lapidus A."/>
            <person name="Cheng J.-F."/>
            <person name="Goodwin L."/>
            <person name="Pitluck S."/>
            <person name="Peters L."/>
            <person name="Mikhailova N."/>
            <person name="Teshima H."/>
            <person name="Han C."/>
            <person name="Tapia R."/>
            <person name="Land M."/>
            <person name="Hauser L."/>
            <person name="Kyrpides N."/>
            <person name="Ivanova N."/>
            <person name="Pagani I."/>
            <person name="Stein L."/>
            <person name="Woyke T."/>
        </authorList>
    </citation>
    <scope>NUCLEOTIDE SEQUENCE [LARGE SCALE GENOMIC DNA]</scope>
    <source>
        <strain evidence="17">MC09</strain>
    </source>
</reference>